<feature type="domain" description="Apple" evidence="1">
    <location>
        <begin position="63"/>
        <end position="124"/>
    </location>
</feature>
<protein>
    <submittedName>
        <fullName evidence="3">Apple domain-containing protein</fullName>
    </submittedName>
</protein>
<dbReference type="InterPro" id="IPR003609">
    <property type="entry name" value="Pan_app"/>
</dbReference>
<reference evidence="3" key="1">
    <citation type="submission" date="2017-02" db="UniProtKB">
        <authorList>
            <consortium name="WormBaseParasite"/>
        </authorList>
    </citation>
    <scope>IDENTIFICATION</scope>
</reference>
<proteinExistence type="predicted"/>
<evidence type="ECO:0000259" key="1">
    <source>
        <dbReference type="Pfam" id="PF00024"/>
    </source>
</evidence>
<dbReference type="Proteomes" id="UP000036681">
    <property type="component" value="Unplaced"/>
</dbReference>
<dbReference type="AlphaFoldDB" id="A0A0M3IBY9"/>
<dbReference type="Pfam" id="PF00024">
    <property type="entry name" value="PAN_1"/>
    <property type="match status" value="1"/>
</dbReference>
<organism evidence="2 3">
    <name type="scientific">Ascaris lumbricoides</name>
    <name type="common">Giant roundworm</name>
    <dbReference type="NCBI Taxonomy" id="6252"/>
    <lineage>
        <taxon>Eukaryota</taxon>
        <taxon>Metazoa</taxon>
        <taxon>Ecdysozoa</taxon>
        <taxon>Nematoda</taxon>
        <taxon>Chromadorea</taxon>
        <taxon>Rhabditida</taxon>
        <taxon>Spirurina</taxon>
        <taxon>Ascaridomorpha</taxon>
        <taxon>Ascaridoidea</taxon>
        <taxon>Ascarididae</taxon>
        <taxon>Ascaris</taxon>
    </lineage>
</organism>
<dbReference type="WBParaSite" id="ALUE_0001531601-mRNA-1">
    <property type="protein sequence ID" value="ALUE_0001531601-mRNA-1"/>
    <property type="gene ID" value="ALUE_0001531601"/>
</dbReference>
<name>A0A0M3IBY9_ASCLU</name>
<evidence type="ECO:0000313" key="3">
    <source>
        <dbReference type="WBParaSite" id="ALUE_0001531601-mRNA-1"/>
    </source>
</evidence>
<sequence>MKLLQRLKDAIRETLLMFADDNEANPFDVDFSFDEVPIGLTENNMNNDDVDHQVGCVKGTDASFIRTRQAFFNGTPNAVAMVEMVTCADFCRDNVDPISGEKSDCIGFNYYNTNSPSCAYFSKYVQVVECIINIIPHFIHSGKKILETFSRSIS</sequence>
<accession>A0A0M3IBY9</accession>
<evidence type="ECO:0000313" key="2">
    <source>
        <dbReference type="Proteomes" id="UP000036681"/>
    </source>
</evidence>
<keyword evidence="2" id="KW-1185">Reference proteome</keyword>